<evidence type="ECO:0000256" key="10">
    <source>
        <dbReference type="HAMAP-Rule" id="MF_00185"/>
    </source>
</evidence>
<evidence type="ECO:0000256" key="4">
    <source>
        <dbReference type="ARBA" id="ARBA00022679"/>
    </source>
</evidence>
<comment type="cofactor">
    <cofactor evidence="1 10">
        <name>Mg(2+)</name>
        <dbReference type="ChEBI" id="CHEBI:18420"/>
    </cofactor>
</comment>
<dbReference type="Pfam" id="PF01715">
    <property type="entry name" value="IPPT"/>
    <property type="match status" value="1"/>
</dbReference>
<dbReference type="InterPro" id="IPR039657">
    <property type="entry name" value="Dimethylallyltransferase"/>
</dbReference>
<reference evidence="15 16" key="1">
    <citation type="submission" date="2017-09" db="EMBL/GenBank/DDBJ databases">
        <title>Depth-based differentiation of microbial function through sediment-hosted aquifers and enrichment of novel symbionts in the deep terrestrial subsurface.</title>
        <authorList>
            <person name="Probst A.J."/>
            <person name="Ladd B."/>
            <person name="Jarett J.K."/>
            <person name="Geller-Mcgrath D.E."/>
            <person name="Sieber C.M."/>
            <person name="Emerson J.B."/>
            <person name="Anantharaman K."/>
            <person name="Thomas B.C."/>
            <person name="Malmstrom R."/>
            <person name="Stieglmeier M."/>
            <person name="Klingl A."/>
            <person name="Woyke T."/>
            <person name="Ryan C.M."/>
            <person name="Banfield J.F."/>
        </authorList>
    </citation>
    <scope>NUCLEOTIDE SEQUENCE [LARGE SCALE GENOMIC DNA]</scope>
    <source>
        <strain evidence="15">CG08_land_8_20_14_0_20_45_16</strain>
    </source>
</reference>
<feature type="region of interest" description="Disordered" evidence="14">
    <location>
        <begin position="1"/>
        <end position="23"/>
    </location>
</feature>
<keyword evidence="4 10" id="KW-0808">Transferase</keyword>
<comment type="similarity">
    <text evidence="3 10 13">Belongs to the IPP transferase family.</text>
</comment>
<dbReference type="InterPro" id="IPR027417">
    <property type="entry name" value="P-loop_NTPase"/>
</dbReference>
<dbReference type="EMBL" id="PEYM01000006">
    <property type="protein sequence ID" value="PIS31641.1"/>
    <property type="molecule type" value="Genomic_DNA"/>
</dbReference>
<keyword evidence="6 10" id="KW-0547">Nucleotide-binding</keyword>
<comment type="caution">
    <text evidence="15">The sequence shown here is derived from an EMBL/GenBank/DDBJ whole genome shotgun (WGS) entry which is preliminary data.</text>
</comment>
<comment type="function">
    <text evidence="2 10 12">Catalyzes the transfer of a dimethylallyl group onto the adenine at position 37 in tRNAs that read codons beginning with uridine, leading to the formation of N6-(dimethylallyl)adenosine (i(6)A).</text>
</comment>
<evidence type="ECO:0000256" key="9">
    <source>
        <dbReference type="ARBA" id="ARBA00049563"/>
    </source>
</evidence>
<evidence type="ECO:0000256" key="3">
    <source>
        <dbReference type="ARBA" id="ARBA00005842"/>
    </source>
</evidence>
<dbReference type="SUPFAM" id="SSF52540">
    <property type="entry name" value="P-loop containing nucleoside triphosphate hydrolases"/>
    <property type="match status" value="2"/>
</dbReference>
<feature type="site" description="Interaction with substrate tRNA" evidence="10">
    <location>
        <position position="152"/>
    </location>
</feature>
<dbReference type="AlphaFoldDB" id="A0A2H0Y2D5"/>
<proteinExistence type="inferred from homology"/>
<comment type="catalytic activity">
    <reaction evidence="9 10 11">
        <text>adenosine(37) in tRNA + dimethylallyl diphosphate = N(6)-dimethylallyladenosine(37) in tRNA + diphosphate</text>
        <dbReference type="Rhea" id="RHEA:26482"/>
        <dbReference type="Rhea" id="RHEA-COMP:10162"/>
        <dbReference type="Rhea" id="RHEA-COMP:10375"/>
        <dbReference type="ChEBI" id="CHEBI:33019"/>
        <dbReference type="ChEBI" id="CHEBI:57623"/>
        <dbReference type="ChEBI" id="CHEBI:74411"/>
        <dbReference type="ChEBI" id="CHEBI:74415"/>
        <dbReference type="EC" id="2.5.1.75"/>
    </reaction>
</comment>
<dbReference type="EC" id="2.5.1.75" evidence="10"/>
<feature type="site" description="Interaction with substrate tRNA" evidence="10">
    <location>
        <position position="129"/>
    </location>
</feature>
<dbReference type="GO" id="GO:0052381">
    <property type="term" value="F:tRNA dimethylallyltransferase activity"/>
    <property type="evidence" value="ECO:0007669"/>
    <property type="project" value="UniProtKB-UniRule"/>
</dbReference>
<evidence type="ECO:0000256" key="12">
    <source>
        <dbReference type="RuleBase" id="RU003784"/>
    </source>
</evidence>
<evidence type="ECO:0000256" key="1">
    <source>
        <dbReference type="ARBA" id="ARBA00001946"/>
    </source>
</evidence>
<dbReference type="GO" id="GO:0006400">
    <property type="term" value="P:tRNA modification"/>
    <property type="evidence" value="ECO:0007669"/>
    <property type="project" value="TreeGrafter"/>
</dbReference>
<dbReference type="GO" id="GO:0005524">
    <property type="term" value="F:ATP binding"/>
    <property type="evidence" value="ECO:0007669"/>
    <property type="project" value="UniProtKB-UniRule"/>
</dbReference>
<dbReference type="Gene3D" id="3.40.50.300">
    <property type="entry name" value="P-loop containing nucleotide triphosphate hydrolases"/>
    <property type="match status" value="1"/>
</dbReference>
<organism evidence="15 16">
    <name type="scientific">Candidatus Saganbacteria bacterium CG08_land_8_20_14_0_20_45_16</name>
    <dbReference type="NCBI Taxonomy" id="2014293"/>
    <lineage>
        <taxon>Bacteria</taxon>
        <taxon>Bacillati</taxon>
        <taxon>Saganbacteria</taxon>
    </lineage>
</organism>
<evidence type="ECO:0000256" key="8">
    <source>
        <dbReference type="ARBA" id="ARBA00022842"/>
    </source>
</evidence>
<feature type="region of interest" description="Interaction with substrate tRNA" evidence="10">
    <location>
        <begin position="68"/>
        <end position="71"/>
    </location>
</feature>
<keyword evidence="5 10" id="KW-0819">tRNA processing</keyword>
<keyword evidence="7 10" id="KW-0067">ATP-binding</keyword>
<name>A0A2H0Y2D5_UNCSA</name>
<dbReference type="PANTHER" id="PTHR11088:SF60">
    <property type="entry name" value="TRNA DIMETHYLALLYLTRANSFERASE"/>
    <property type="match status" value="1"/>
</dbReference>
<comment type="subunit">
    <text evidence="10">Monomer.</text>
</comment>
<evidence type="ECO:0000256" key="7">
    <source>
        <dbReference type="ARBA" id="ARBA00022840"/>
    </source>
</evidence>
<dbReference type="Gene3D" id="1.10.20.140">
    <property type="match status" value="1"/>
</dbReference>
<dbReference type="PANTHER" id="PTHR11088">
    <property type="entry name" value="TRNA DIMETHYLALLYLTRANSFERASE"/>
    <property type="match status" value="1"/>
</dbReference>
<evidence type="ECO:0000256" key="5">
    <source>
        <dbReference type="ARBA" id="ARBA00022694"/>
    </source>
</evidence>
<keyword evidence="8 10" id="KW-0460">Magnesium</keyword>
<evidence type="ECO:0000256" key="6">
    <source>
        <dbReference type="ARBA" id="ARBA00022741"/>
    </source>
</evidence>
<dbReference type="HAMAP" id="MF_00185">
    <property type="entry name" value="IPP_trans"/>
    <property type="match status" value="1"/>
</dbReference>
<comment type="caution">
    <text evidence="10">Lacks conserved residue(s) required for the propagation of feature annotation.</text>
</comment>
<dbReference type="InterPro" id="IPR018022">
    <property type="entry name" value="IPT"/>
</dbReference>
<evidence type="ECO:0000256" key="13">
    <source>
        <dbReference type="RuleBase" id="RU003785"/>
    </source>
</evidence>
<evidence type="ECO:0000313" key="15">
    <source>
        <dbReference type="EMBL" id="PIS31641.1"/>
    </source>
</evidence>
<feature type="binding site" evidence="10">
    <location>
        <begin position="43"/>
        <end position="50"/>
    </location>
    <ligand>
        <name>ATP</name>
        <dbReference type="ChEBI" id="CHEBI:30616"/>
    </ligand>
</feature>
<feature type="binding site" evidence="10">
    <location>
        <begin position="45"/>
        <end position="50"/>
    </location>
    <ligand>
        <name>substrate</name>
    </ligand>
</feature>
<evidence type="ECO:0000256" key="2">
    <source>
        <dbReference type="ARBA" id="ARBA00003213"/>
    </source>
</evidence>
<evidence type="ECO:0000256" key="11">
    <source>
        <dbReference type="RuleBase" id="RU003783"/>
    </source>
</evidence>
<evidence type="ECO:0000313" key="16">
    <source>
        <dbReference type="Proteomes" id="UP000231343"/>
    </source>
</evidence>
<accession>A0A2H0Y2D5</accession>
<dbReference type="Proteomes" id="UP000231343">
    <property type="component" value="Unassembled WGS sequence"/>
</dbReference>
<protein>
    <recommendedName>
        <fullName evidence="10">tRNA dimethylallyltransferase</fullName>
        <ecNumber evidence="10">2.5.1.75</ecNumber>
    </recommendedName>
    <alternativeName>
        <fullName evidence="10">Dimethylallyl diphosphate:tRNA dimethylallyltransferase</fullName>
        <shortName evidence="10">DMAPP:tRNA dimethylallyltransferase</shortName>
        <shortName evidence="10">DMATase</shortName>
    </alternativeName>
    <alternativeName>
        <fullName evidence="10">Isopentenyl-diphosphate:tRNA isopentenyltransferase</fullName>
        <shortName evidence="10">IPP transferase</shortName>
        <shortName evidence="10">IPPT</shortName>
        <shortName evidence="10">IPTase</shortName>
    </alternativeName>
</protein>
<evidence type="ECO:0000256" key="14">
    <source>
        <dbReference type="SAM" id="MobiDB-lite"/>
    </source>
</evidence>
<dbReference type="NCBIfam" id="TIGR00174">
    <property type="entry name" value="miaA"/>
    <property type="match status" value="1"/>
</dbReference>
<gene>
    <name evidence="10" type="primary">miaA</name>
    <name evidence="15" type="ORF">COT42_00525</name>
</gene>
<sequence>MSVRLQPPSLRSSPCAACGKPKNLSKPTKKLSNGVAKNLIILGQTATGKTKLSIELAKQIGAEIISADSMQVYRGMDIGTAKPTIKERQGVPHHLIDIKDPDKEWTVADFVKQANHLITHRPYIIVGGTGLYLWSLLNGYSFLPAPVDKGIRARLEKLPTSTLYAQLSTIDALSAQKIHANDKKRIIRALEVYGLTGKPLSESRKQNAERRAQEYTLIGLKVERDTLYQRINKRVDHMIAQGLIDEVKGLLAKGYEKTLPAFQALGYKEVISYLEGKDSRDQMIDELKKRSRHFARRQQTWFKRFENIKWFDPQLDLATFLDYINNYDTNPRSGN</sequence>